<sequence>MSRKRLYQAVAALAVVSIVWALLNRYVSDPGAAEFLARKSGLRRAVHVPAWLTMLDVHILFASVALLAGAVNFSNRLLRQYRSVHRLNGYVYLLSVLAVLLTSGYLAPYATGGKAVSVMFNLWNIVWFAATLTAFVYIKRKKIAEHRRWMMRSYAFCFTNLAIHLFMLLFGDGLGLEYETAYSYSVMAAMPSLLLTAEAAIRTGGAGGHA</sequence>
<gene>
    <name evidence="2" type="ORF">SK3146_04945</name>
</gene>
<evidence type="ECO:0000313" key="2">
    <source>
        <dbReference type="EMBL" id="UQZ85656.1"/>
    </source>
</evidence>
<feature type="transmembrane region" description="Helical" evidence="1">
    <location>
        <begin position="150"/>
        <end position="170"/>
    </location>
</feature>
<protein>
    <recommendedName>
        <fullName evidence="4">DUF2306 domain-containing protein</fullName>
    </recommendedName>
</protein>
<dbReference type="EMBL" id="CP027059">
    <property type="protein sequence ID" value="UQZ85656.1"/>
    <property type="molecule type" value="Genomic_DNA"/>
</dbReference>
<name>A0ABY4RSU8_9BACL</name>
<evidence type="ECO:0000313" key="3">
    <source>
        <dbReference type="Proteomes" id="UP001057134"/>
    </source>
</evidence>
<feature type="transmembrane region" description="Helical" evidence="1">
    <location>
        <begin position="89"/>
        <end position="108"/>
    </location>
</feature>
<keyword evidence="1" id="KW-0472">Membrane</keyword>
<dbReference type="Proteomes" id="UP001057134">
    <property type="component" value="Chromosome"/>
</dbReference>
<dbReference type="RefSeq" id="WP_249861267.1">
    <property type="nucleotide sequence ID" value="NZ_CP027059.1"/>
</dbReference>
<keyword evidence="1" id="KW-0812">Transmembrane</keyword>
<reference evidence="2" key="1">
    <citation type="submission" date="2018-02" db="EMBL/GenBank/DDBJ databases">
        <authorList>
            <person name="Kim S.-K."/>
            <person name="Jung H.-I."/>
            <person name="Lee S.-W."/>
        </authorList>
    </citation>
    <scope>NUCLEOTIDE SEQUENCE</scope>
    <source>
        <strain evidence="2">SK3146</strain>
    </source>
</reference>
<organism evidence="2 3">
    <name type="scientific">Paenibacillus konkukensis</name>
    <dbReference type="NCBI Taxonomy" id="2020716"/>
    <lineage>
        <taxon>Bacteria</taxon>
        <taxon>Bacillati</taxon>
        <taxon>Bacillota</taxon>
        <taxon>Bacilli</taxon>
        <taxon>Bacillales</taxon>
        <taxon>Paenibacillaceae</taxon>
        <taxon>Paenibacillus</taxon>
    </lineage>
</organism>
<keyword evidence="3" id="KW-1185">Reference proteome</keyword>
<feature type="transmembrane region" description="Helical" evidence="1">
    <location>
        <begin position="120"/>
        <end position="138"/>
    </location>
</feature>
<keyword evidence="1" id="KW-1133">Transmembrane helix</keyword>
<proteinExistence type="predicted"/>
<feature type="transmembrane region" description="Helical" evidence="1">
    <location>
        <begin position="45"/>
        <end position="68"/>
    </location>
</feature>
<accession>A0ABY4RSU8</accession>
<dbReference type="Pfam" id="PF10067">
    <property type="entry name" value="DUF2306"/>
    <property type="match status" value="1"/>
</dbReference>
<dbReference type="InterPro" id="IPR018750">
    <property type="entry name" value="DUF2306_membrane"/>
</dbReference>
<reference evidence="2" key="2">
    <citation type="journal article" date="2021" name="J Anim Sci Technol">
        <title>Complete genome sequence of Paenibacillus konkukensis sp. nov. SK3146 as a potential probiotic strain.</title>
        <authorList>
            <person name="Jung H.I."/>
            <person name="Park S."/>
            <person name="Niu K.M."/>
            <person name="Lee S.W."/>
            <person name="Kothari D."/>
            <person name="Yi K.J."/>
            <person name="Kim S.K."/>
        </authorList>
    </citation>
    <scope>NUCLEOTIDE SEQUENCE</scope>
    <source>
        <strain evidence="2">SK3146</strain>
    </source>
</reference>
<evidence type="ECO:0008006" key="4">
    <source>
        <dbReference type="Google" id="ProtNLM"/>
    </source>
</evidence>
<evidence type="ECO:0000256" key="1">
    <source>
        <dbReference type="SAM" id="Phobius"/>
    </source>
</evidence>